<evidence type="ECO:0000256" key="3">
    <source>
        <dbReference type="ARBA" id="ARBA00022670"/>
    </source>
</evidence>
<evidence type="ECO:0000256" key="5">
    <source>
        <dbReference type="ARBA" id="ARBA00022825"/>
    </source>
</evidence>
<dbReference type="Proteomes" id="UP001085076">
    <property type="component" value="Miscellaneous, Linkage group lg06"/>
</dbReference>
<dbReference type="FunFam" id="3.40.50.1820:FF:000005">
    <property type="entry name" value="Prolyl endopeptidase"/>
    <property type="match status" value="1"/>
</dbReference>
<dbReference type="InterPro" id="IPR029058">
    <property type="entry name" value="AB_hydrolase_fold"/>
</dbReference>
<dbReference type="PANTHER" id="PTHR42881">
    <property type="entry name" value="PROLYL ENDOPEPTIDASE"/>
    <property type="match status" value="1"/>
</dbReference>
<protein>
    <recommendedName>
        <fullName evidence="6">Prolyl endopeptidase</fullName>
        <ecNumber evidence="6">3.4.21.-</ecNumber>
    </recommendedName>
</protein>
<dbReference type="SUPFAM" id="SSF50993">
    <property type="entry name" value="Peptidase/esterase 'gauge' domain"/>
    <property type="match status" value="1"/>
</dbReference>
<feature type="compositionally biased region" description="Basic and acidic residues" evidence="7">
    <location>
        <begin position="837"/>
        <end position="847"/>
    </location>
</feature>
<feature type="compositionally biased region" description="Low complexity" evidence="7">
    <location>
        <begin position="45"/>
        <end position="55"/>
    </location>
</feature>
<dbReference type="InterPro" id="IPR051167">
    <property type="entry name" value="Prolyl_oligopep/macrocyclase"/>
</dbReference>
<feature type="compositionally biased region" description="Polar residues" evidence="7">
    <location>
        <begin position="56"/>
        <end position="65"/>
    </location>
</feature>
<feature type="region of interest" description="Disordered" evidence="7">
    <location>
        <begin position="16"/>
        <end position="65"/>
    </location>
</feature>
<dbReference type="InterPro" id="IPR001375">
    <property type="entry name" value="Peptidase_S9_cat"/>
</dbReference>
<reference evidence="10" key="1">
    <citation type="submission" date="2021-03" db="EMBL/GenBank/DDBJ databases">
        <authorList>
            <person name="Li Z."/>
            <person name="Yang C."/>
        </authorList>
    </citation>
    <scope>NUCLEOTIDE SEQUENCE</scope>
    <source>
        <strain evidence="10">Dzin_1.0</strain>
        <tissue evidence="10">Leaf</tissue>
    </source>
</reference>
<evidence type="ECO:0000256" key="1">
    <source>
        <dbReference type="ARBA" id="ARBA00001070"/>
    </source>
</evidence>
<evidence type="ECO:0000256" key="6">
    <source>
        <dbReference type="RuleBase" id="RU368024"/>
    </source>
</evidence>
<keyword evidence="5 6" id="KW-0720">Serine protease</keyword>
<dbReference type="AlphaFoldDB" id="A0A9D5HB48"/>
<evidence type="ECO:0000256" key="4">
    <source>
        <dbReference type="ARBA" id="ARBA00022801"/>
    </source>
</evidence>
<sequence>MARHTCDTLRLLRLLKPPNPSSHVRRPPTLPIIRQRQKPRVSRFSSSSSSSSSHSTPATIPTMGSLSAALPPLHYPTARRDDSVVDVYHGVSVPDPYRWLEDPDAEEVKAFVEAQVALTDSVLGVCEERERLRQQITTLFDHPRYETPFKRGGKYFYYHNTGLQAQSVLYVQNGLDGEAEVLLDPNGLSEDGTVALTMGAVSEDAQYLAYGLSSSGSDWVTIKVMSVADKKTLPDTLSWVKFSSISWTHDGKGFFYSRYPAPKEHSELDAGTETNINLNHELYYHFLGTRQSEDILCWRDPENPKYLFSSHVTDDGKYLLLDIEEGCDPVNKLYYCDLSALPLGLGGYKDTKSMLPFIKLVDNFEASYRAVSNDDTEFTFISNKDAPKYKLIRVNIKEPGLWTDVLPESAKDVLESAYAVNGNQLLVSYLSDVKYVVQLLDLKTGILLHQLPIDIGTVSGISGRREDNEVFIGFTSFLTPGIIYKCNLATGVPEMKIFREILVPGFDRSDFQVKQVFVSSKDGTKIPMFVVSKKDIVLDGSHPALLYGYGGFNISITPSFSVSRIVLTRNLGFVFCIANIRGGGEYGEEWHKAGSLSKKQNCFDDFIAAAEFLISSGYTSSKKLCIEGGSNGGLLVAACINQRPDLYGCALAHVGVMDMLRFHKFTIGHAWTSDYGCSDIKEEFEWLIKYSPLHNVRRPWEKPAGEACQYPPTMLLTADHDDRVVPLHSLKLLATMQYVLCTSINNSPQTNPIIARIDRKAGHGAGRPTQKMIDETADRYSFMAKMMGASWIVPSIEASPLTRLGLIIVDVPSAKGAKEVIPPTILGDPKIPMPQRSNERQLSEKKSGKGKGVIGASQNQKEDIKEALEEEIKVLKAELLK</sequence>
<evidence type="ECO:0000313" key="10">
    <source>
        <dbReference type="EMBL" id="KAJ0969810.1"/>
    </source>
</evidence>
<dbReference type="FunFam" id="2.130.10.120:FF:000001">
    <property type="entry name" value="Prolyl endopeptidase"/>
    <property type="match status" value="1"/>
</dbReference>
<accession>A0A9D5HB48</accession>
<dbReference type="EC" id="3.4.21.-" evidence="6"/>
<evidence type="ECO:0000313" key="11">
    <source>
        <dbReference type="Proteomes" id="UP001085076"/>
    </source>
</evidence>
<evidence type="ECO:0000259" key="9">
    <source>
        <dbReference type="Pfam" id="PF02897"/>
    </source>
</evidence>
<dbReference type="SUPFAM" id="SSF53474">
    <property type="entry name" value="alpha/beta-Hydrolases"/>
    <property type="match status" value="1"/>
</dbReference>
<dbReference type="InterPro" id="IPR002470">
    <property type="entry name" value="Peptidase_S9A"/>
</dbReference>
<dbReference type="Pfam" id="PF02897">
    <property type="entry name" value="Peptidase_S9_N"/>
    <property type="match status" value="1"/>
</dbReference>
<dbReference type="PRINTS" id="PR00862">
    <property type="entry name" value="PROLIGOPTASE"/>
</dbReference>
<feature type="domain" description="Peptidase S9A N-terminal" evidence="9">
    <location>
        <begin position="76"/>
        <end position="494"/>
    </location>
</feature>
<comment type="catalytic activity">
    <reaction evidence="1">
        <text>Hydrolysis of Pro-|-Xaa &gt;&gt; Ala-|-Xaa in oligopeptides.</text>
        <dbReference type="EC" id="3.4.21.26"/>
    </reaction>
</comment>
<proteinExistence type="inferred from homology"/>
<keyword evidence="11" id="KW-1185">Reference proteome</keyword>
<gene>
    <name evidence="10" type="ORF">J5N97_022687</name>
</gene>
<dbReference type="EMBL" id="JAGGNH010000006">
    <property type="protein sequence ID" value="KAJ0969810.1"/>
    <property type="molecule type" value="Genomic_DNA"/>
</dbReference>
<dbReference type="Gene3D" id="3.40.50.1820">
    <property type="entry name" value="alpha/beta hydrolase"/>
    <property type="match status" value="1"/>
</dbReference>
<dbReference type="GO" id="GO:0004252">
    <property type="term" value="F:serine-type endopeptidase activity"/>
    <property type="evidence" value="ECO:0007669"/>
    <property type="project" value="UniProtKB-UniRule"/>
</dbReference>
<keyword evidence="4 6" id="KW-0378">Hydrolase</keyword>
<reference evidence="10" key="2">
    <citation type="journal article" date="2022" name="Hortic Res">
        <title>The genome of Dioscorea zingiberensis sheds light on the biosynthesis, origin and evolution of the medicinally important diosgenin saponins.</title>
        <authorList>
            <person name="Li Y."/>
            <person name="Tan C."/>
            <person name="Li Z."/>
            <person name="Guo J."/>
            <person name="Li S."/>
            <person name="Chen X."/>
            <person name="Wang C."/>
            <person name="Dai X."/>
            <person name="Yang H."/>
            <person name="Song W."/>
            <person name="Hou L."/>
            <person name="Xu J."/>
            <person name="Tong Z."/>
            <person name="Xu A."/>
            <person name="Yuan X."/>
            <person name="Wang W."/>
            <person name="Yang Q."/>
            <person name="Chen L."/>
            <person name="Sun Z."/>
            <person name="Wang K."/>
            <person name="Pan B."/>
            <person name="Chen J."/>
            <person name="Bao Y."/>
            <person name="Liu F."/>
            <person name="Qi X."/>
            <person name="Gang D.R."/>
            <person name="Wen J."/>
            <person name="Li J."/>
        </authorList>
    </citation>
    <scope>NUCLEOTIDE SEQUENCE</scope>
    <source>
        <strain evidence="10">Dzin_1.0</strain>
    </source>
</reference>
<evidence type="ECO:0000259" key="8">
    <source>
        <dbReference type="Pfam" id="PF00326"/>
    </source>
</evidence>
<dbReference type="GO" id="GO:0070012">
    <property type="term" value="F:oligopeptidase activity"/>
    <property type="evidence" value="ECO:0007669"/>
    <property type="project" value="TreeGrafter"/>
</dbReference>
<evidence type="ECO:0000256" key="7">
    <source>
        <dbReference type="SAM" id="MobiDB-lite"/>
    </source>
</evidence>
<feature type="domain" description="Peptidase S9 prolyl oligopeptidase catalytic" evidence="8">
    <location>
        <begin position="558"/>
        <end position="788"/>
    </location>
</feature>
<dbReference type="GO" id="GO:0005829">
    <property type="term" value="C:cytosol"/>
    <property type="evidence" value="ECO:0007669"/>
    <property type="project" value="TreeGrafter"/>
</dbReference>
<dbReference type="InterPro" id="IPR023302">
    <property type="entry name" value="Pept_S9A_N"/>
</dbReference>
<organism evidence="10 11">
    <name type="scientific">Dioscorea zingiberensis</name>
    <dbReference type="NCBI Taxonomy" id="325984"/>
    <lineage>
        <taxon>Eukaryota</taxon>
        <taxon>Viridiplantae</taxon>
        <taxon>Streptophyta</taxon>
        <taxon>Embryophyta</taxon>
        <taxon>Tracheophyta</taxon>
        <taxon>Spermatophyta</taxon>
        <taxon>Magnoliopsida</taxon>
        <taxon>Liliopsida</taxon>
        <taxon>Dioscoreales</taxon>
        <taxon>Dioscoreaceae</taxon>
        <taxon>Dioscorea</taxon>
    </lineage>
</organism>
<dbReference type="GO" id="GO:0006508">
    <property type="term" value="P:proteolysis"/>
    <property type="evidence" value="ECO:0007669"/>
    <property type="project" value="UniProtKB-KW"/>
</dbReference>
<keyword evidence="3 6" id="KW-0645">Protease</keyword>
<evidence type="ECO:0000256" key="2">
    <source>
        <dbReference type="ARBA" id="ARBA00005228"/>
    </source>
</evidence>
<comment type="caution">
    <text evidence="10">The sequence shown here is derived from an EMBL/GenBank/DDBJ whole genome shotgun (WGS) entry which is preliminary data.</text>
</comment>
<feature type="region of interest" description="Disordered" evidence="7">
    <location>
        <begin position="824"/>
        <end position="862"/>
    </location>
</feature>
<dbReference type="Pfam" id="PF00326">
    <property type="entry name" value="Peptidase_S9"/>
    <property type="match status" value="1"/>
</dbReference>
<name>A0A9D5HB48_9LILI</name>
<dbReference type="PROSITE" id="PS00708">
    <property type="entry name" value="PRO_ENDOPEP_SER"/>
    <property type="match status" value="1"/>
</dbReference>
<dbReference type="Gene3D" id="2.130.10.120">
    <property type="entry name" value="Prolyl oligopeptidase, N-terminal domain"/>
    <property type="match status" value="1"/>
</dbReference>
<dbReference type="InterPro" id="IPR002471">
    <property type="entry name" value="Pept_S9_AS"/>
</dbReference>
<dbReference type="PANTHER" id="PTHR42881:SF2">
    <property type="entry name" value="PROLYL ENDOPEPTIDASE"/>
    <property type="match status" value="1"/>
</dbReference>
<comment type="similarity">
    <text evidence="2 6">Belongs to the peptidase S9A family.</text>
</comment>
<dbReference type="OrthoDB" id="248387at2759"/>